<keyword evidence="3" id="KW-1185">Reference proteome</keyword>
<protein>
    <submittedName>
        <fullName evidence="2">Serine/threonine phosphatase stp</fullName>
        <ecNumber evidence="2">3.1.3.16</ecNumber>
    </submittedName>
</protein>
<reference evidence="2 3" key="1">
    <citation type="submission" date="2019-08" db="EMBL/GenBank/DDBJ databases">
        <title>Deep-cultivation of Planctomycetes and their phenomic and genomic characterization uncovers novel biology.</title>
        <authorList>
            <person name="Wiegand S."/>
            <person name="Jogler M."/>
            <person name="Boedeker C."/>
            <person name="Pinto D."/>
            <person name="Vollmers J."/>
            <person name="Rivas-Marin E."/>
            <person name="Kohn T."/>
            <person name="Peeters S.H."/>
            <person name="Heuer A."/>
            <person name="Rast P."/>
            <person name="Oberbeckmann S."/>
            <person name="Bunk B."/>
            <person name="Jeske O."/>
            <person name="Meyerdierks A."/>
            <person name="Storesund J.E."/>
            <person name="Kallscheuer N."/>
            <person name="Luecker S."/>
            <person name="Lage O.M."/>
            <person name="Pohl T."/>
            <person name="Merkel B.J."/>
            <person name="Hornburger P."/>
            <person name="Mueller R.-W."/>
            <person name="Bruemmer F."/>
            <person name="Labrenz M."/>
            <person name="Spormann A.M."/>
            <person name="Op Den Camp H."/>
            <person name="Overmann J."/>
            <person name="Amann R."/>
            <person name="Jetten M.S.M."/>
            <person name="Mascher T."/>
            <person name="Medema M.H."/>
            <person name="Devos D.P."/>
            <person name="Kaster A.-K."/>
            <person name="Ovreas L."/>
            <person name="Rohde M."/>
            <person name="Galperin M.Y."/>
            <person name="Jogler C."/>
        </authorList>
    </citation>
    <scope>NUCLEOTIDE SEQUENCE [LARGE SCALE GENOMIC DNA]</scope>
    <source>
        <strain evidence="2 3">LF1</strain>
    </source>
</reference>
<dbReference type="SMART" id="SM00332">
    <property type="entry name" value="PP2Cc"/>
    <property type="match status" value="1"/>
</dbReference>
<evidence type="ECO:0000313" key="3">
    <source>
        <dbReference type="Proteomes" id="UP000322699"/>
    </source>
</evidence>
<dbReference type="Proteomes" id="UP000322699">
    <property type="component" value="Unassembled WGS sequence"/>
</dbReference>
<sequence>MPALLTPPHRCFLEGNMDQPELICIGEGAAADGHLVAFSRVCPGKEEPNDDSAAIIYTPCGSIVMAVADGVGGAPLGYKASAIAMECLAESLTASTLDPALHSADLRPAILDGIEKANAEILDMGTGAATTISVVEVRNRIARGYQVGDSMAMIVGQRGAIRWKSMSHSPVGYAIESGMIDEADAMHHDERHIVSNLVGSRSMHIEIGPAVSLSARDSIVIASDGLFDNLHLGEVSAIARVGRPLDRMNSLVKLATDRMEQTDADVPGKPDDLAILLMTP</sequence>
<accession>A0A5B1CLZ7</accession>
<dbReference type="SUPFAM" id="SSF81606">
    <property type="entry name" value="PP2C-like"/>
    <property type="match status" value="1"/>
</dbReference>
<dbReference type="OrthoDB" id="261518at2"/>
<dbReference type="EMBL" id="VRLW01000001">
    <property type="protein sequence ID" value="KAA1262217.1"/>
    <property type="molecule type" value="Genomic_DNA"/>
</dbReference>
<dbReference type="Pfam" id="PF13672">
    <property type="entry name" value="PP2C_2"/>
    <property type="match status" value="1"/>
</dbReference>
<dbReference type="InterPro" id="IPR036457">
    <property type="entry name" value="PPM-type-like_dom_sf"/>
</dbReference>
<dbReference type="RefSeq" id="WP_068266860.1">
    <property type="nucleotide sequence ID" value="NZ_LWSK01000134.1"/>
</dbReference>
<proteinExistence type="predicted"/>
<comment type="caution">
    <text evidence="2">The sequence shown here is derived from an EMBL/GenBank/DDBJ whole genome shotgun (WGS) entry which is preliminary data.</text>
</comment>
<keyword evidence="2" id="KW-0378">Hydrolase</keyword>
<evidence type="ECO:0000313" key="2">
    <source>
        <dbReference type="EMBL" id="KAA1262217.1"/>
    </source>
</evidence>
<organism evidence="2 3">
    <name type="scientific">Rubripirellula obstinata</name>
    <dbReference type="NCBI Taxonomy" id="406547"/>
    <lineage>
        <taxon>Bacteria</taxon>
        <taxon>Pseudomonadati</taxon>
        <taxon>Planctomycetota</taxon>
        <taxon>Planctomycetia</taxon>
        <taxon>Pirellulales</taxon>
        <taxon>Pirellulaceae</taxon>
        <taxon>Rubripirellula</taxon>
    </lineage>
</organism>
<gene>
    <name evidence="2" type="primary">stp_2</name>
    <name evidence="2" type="ORF">LF1_47790</name>
</gene>
<dbReference type="SMART" id="SM00331">
    <property type="entry name" value="PP2C_SIG"/>
    <property type="match status" value="1"/>
</dbReference>
<name>A0A5B1CLZ7_9BACT</name>
<dbReference type="EC" id="3.1.3.16" evidence="2"/>
<dbReference type="Gene3D" id="3.60.40.10">
    <property type="entry name" value="PPM-type phosphatase domain"/>
    <property type="match status" value="1"/>
</dbReference>
<dbReference type="GO" id="GO:0004722">
    <property type="term" value="F:protein serine/threonine phosphatase activity"/>
    <property type="evidence" value="ECO:0007669"/>
    <property type="project" value="UniProtKB-EC"/>
</dbReference>
<feature type="domain" description="PPM-type phosphatase" evidence="1">
    <location>
        <begin position="35"/>
        <end position="280"/>
    </location>
</feature>
<dbReference type="InterPro" id="IPR001932">
    <property type="entry name" value="PPM-type_phosphatase-like_dom"/>
</dbReference>
<evidence type="ECO:0000259" key="1">
    <source>
        <dbReference type="PROSITE" id="PS51746"/>
    </source>
</evidence>
<dbReference type="PROSITE" id="PS51746">
    <property type="entry name" value="PPM_2"/>
    <property type="match status" value="1"/>
</dbReference>
<dbReference type="AlphaFoldDB" id="A0A5B1CLZ7"/>